<reference evidence="2 3" key="2">
    <citation type="journal article" date="2013" name="Genome Biol. Evol.">
        <title>Genome sequencing of Giardia lamblia genotypes A2 and B isolates (DH and GS) and comparative analysis with the genomes of genotypes A1 and E (WB and Pig).</title>
        <authorList>
            <person name="Adam R.D."/>
            <person name="Dahlstrom E.W."/>
            <person name="Martens C.A."/>
            <person name="Bruno D.P."/>
            <person name="Barbian K.D."/>
            <person name="Ricklefs S.M."/>
            <person name="Hernandez M.M."/>
            <person name="Narla N.P."/>
            <person name="Patel R.B."/>
            <person name="Porcella S.F."/>
            <person name="Nash T.E."/>
        </authorList>
    </citation>
    <scope>NUCLEOTIDE SEQUENCE [LARGE SCALE GENOMIC DNA]</scope>
    <source>
        <strain evidence="2 3">DH</strain>
    </source>
</reference>
<gene>
    <name evidence="2" type="ORF">DHA2_153863</name>
</gene>
<reference evidence="3" key="1">
    <citation type="submission" date="2012-02" db="EMBL/GenBank/DDBJ databases">
        <title>Genome sequencing of Giardia lamblia Genotypes A2 and B isolates (DH and GS) and comparative analysis with the genomes of Genotypes A1 and E (WB and Pig).</title>
        <authorList>
            <person name="Adam R."/>
            <person name="Dahlstrom E."/>
            <person name="Martens C."/>
            <person name="Bruno D."/>
            <person name="Barbian K."/>
            <person name="Porcella S.F."/>
            <person name="Nash T."/>
        </authorList>
    </citation>
    <scope>NUCLEOTIDE SEQUENCE</scope>
    <source>
        <strain evidence="3">DH</strain>
    </source>
</reference>
<dbReference type="VEuPathDB" id="GiardiaDB:QR46_3772"/>
<dbReference type="VEuPathDB" id="GiardiaDB:DHA2_153863"/>
<organism evidence="2 3">
    <name type="scientific">Giardia intestinalis</name>
    <name type="common">Giardia lamblia</name>
    <dbReference type="NCBI Taxonomy" id="5741"/>
    <lineage>
        <taxon>Eukaryota</taxon>
        <taxon>Metamonada</taxon>
        <taxon>Diplomonadida</taxon>
        <taxon>Hexamitidae</taxon>
        <taxon>Giardiinae</taxon>
        <taxon>Giardia</taxon>
    </lineage>
</organism>
<protein>
    <submittedName>
        <fullName evidence="2">Pescadillo</fullName>
    </submittedName>
</protein>
<dbReference type="VEuPathDB" id="GiardiaDB:GL50581_1983"/>
<dbReference type="Pfam" id="PF06732">
    <property type="entry name" value="Pescadillo_N"/>
    <property type="match status" value="1"/>
</dbReference>
<evidence type="ECO:0000313" key="3">
    <source>
        <dbReference type="Proteomes" id="UP000018320"/>
    </source>
</evidence>
<dbReference type="GO" id="GO:0000463">
    <property type="term" value="P:maturation of LSU-rRNA from tricistronic rRNA transcript (SSU-rRNA, 5.8S rRNA, LSU-rRNA)"/>
    <property type="evidence" value="ECO:0007669"/>
    <property type="project" value="TreeGrafter"/>
</dbReference>
<dbReference type="InterPro" id="IPR010613">
    <property type="entry name" value="PES"/>
</dbReference>
<dbReference type="PANTHER" id="PTHR12221">
    <property type="entry name" value="PESCADILLO - RELATED"/>
    <property type="match status" value="1"/>
</dbReference>
<dbReference type="GO" id="GO:0003723">
    <property type="term" value="F:RNA binding"/>
    <property type="evidence" value="ECO:0007669"/>
    <property type="project" value="TreeGrafter"/>
</dbReference>
<evidence type="ECO:0000313" key="2">
    <source>
        <dbReference type="EMBL" id="ESU35399.1"/>
    </source>
</evidence>
<dbReference type="VEuPathDB" id="GiardiaDB:GL50803_0016313"/>
<name>V6T9H8_GIAIN</name>
<sequence length="124" mass="13767">VARPPPFQLDVPDVVDFKVLKSFVEFYQTFAGFVLYRLYSVLLNGYQYPPAVQEEADYILRLVGNIRAHATASEVDLSLIYGPNGCDEPCDKNGGVRNLNPASVKPFIGQNTPFPERFPASPSN</sequence>
<dbReference type="GO" id="GO:0070545">
    <property type="term" value="C:PeBoW complex"/>
    <property type="evidence" value="ECO:0007669"/>
    <property type="project" value="TreeGrafter"/>
</dbReference>
<evidence type="ECO:0000256" key="1">
    <source>
        <dbReference type="ARBA" id="ARBA00004123"/>
    </source>
</evidence>
<proteinExistence type="predicted"/>
<dbReference type="EMBL" id="AHGT01000084">
    <property type="protein sequence ID" value="ESU35399.1"/>
    <property type="molecule type" value="Genomic_DNA"/>
</dbReference>
<dbReference type="Proteomes" id="UP000018320">
    <property type="component" value="Unassembled WGS sequence"/>
</dbReference>
<dbReference type="PANTHER" id="PTHR12221:SF6">
    <property type="entry name" value="PESCADILLO HOMOLOG"/>
    <property type="match status" value="1"/>
</dbReference>
<comment type="caution">
    <text evidence="2">The sequence shown here is derived from an EMBL/GenBank/DDBJ whole genome shotgun (WGS) entry which is preliminary data.</text>
</comment>
<accession>V6T9H8</accession>
<comment type="subcellular location">
    <subcellularLocation>
        <location evidence="1">Nucleus</location>
    </subcellularLocation>
</comment>
<feature type="non-terminal residue" evidence="2">
    <location>
        <position position="1"/>
    </location>
</feature>
<dbReference type="AlphaFoldDB" id="V6T9H8"/>